<evidence type="ECO:0000259" key="5">
    <source>
        <dbReference type="PROSITE" id="PS51063"/>
    </source>
</evidence>
<dbReference type="InterPro" id="IPR050397">
    <property type="entry name" value="Env_Response_Regulators"/>
</dbReference>
<dbReference type="PANTHER" id="PTHR24567">
    <property type="entry name" value="CRP FAMILY TRANSCRIPTIONAL REGULATORY PROTEIN"/>
    <property type="match status" value="1"/>
</dbReference>
<keyword evidence="1" id="KW-0805">Transcription regulation</keyword>
<dbReference type="PANTHER" id="PTHR24567:SF26">
    <property type="entry name" value="REGULATORY PROTEIN YEIL"/>
    <property type="match status" value="1"/>
</dbReference>
<evidence type="ECO:0000313" key="7">
    <source>
        <dbReference type="Proteomes" id="UP000536534"/>
    </source>
</evidence>
<name>A0A7X7LWN5_9RHOO</name>
<protein>
    <submittedName>
        <fullName evidence="6">Crp/Fnr family transcriptional regulator</fullName>
    </submittedName>
</protein>
<dbReference type="GO" id="GO:0003677">
    <property type="term" value="F:DNA binding"/>
    <property type="evidence" value="ECO:0007669"/>
    <property type="project" value="UniProtKB-KW"/>
</dbReference>
<organism evidence="6 7">
    <name type="scientific">Thauera phenolivorans</name>
    <dbReference type="NCBI Taxonomy" id="1792543"/>
    <lineage>
        <taxon>Bacteria</taxon>
        <taxon>Pseudomonadati</taxon>
        <taxon>Pseudomonadota</taxon>
        <taxon>Betaproteobacteria</taxon>
        <taxon>Rhodocyclales</taxon>
        <taxon>Zoogloeaceae</taxon>
        <taxon>Thauera</taxon>
    </lineage>
</organism>
<reference evidence="6 7" key="1">
    <citation type="journal article" date="2020" name="Biotechnol. Biofuels">
        <title>New insights from the biogas microbiome by comprehensive genome-resolved metagenomics of nearly 1600 species originating from multiple anaerobic digesters.</title>
        <authorList>
            <person name="Campanaro S."/>
            <person name="Treu L."/>
            <person name="Rodriguez-R L.M."/>
            <person name="Kovalovszki A."/>
            <person name="Ziels R.M."/>
            <person name="Maus I."/>
            <person name="Zhu X."/>
            <person name="Kougias P.G."/>
            <person name="Basile A."/>
            <person name="Luo G."/>
            <person name="Schluter A."/>
            <person name="Konstantinidis K.T."/>
            <person name="Angelidaki I."/>
        </authorList>
    </citation>
    <scope>NUCLEOTIDE SEQUENCE [LARGE SCALE GENOMIC DNA]</scope>
    <source>
        <strain evidence="6">AS06rmzACSIP_256</strain>
    </source>
</reference>
<dbReference type="Pfam" id="PF13545">
    <property type="entry name" value="HTH_Crp_2"/>
    <property type="match status" value="1"/>
</dbReference>
<dbReference type="InterPro" id="IPR012318">
    <property type="entry name" value="HTH_CRP"/>
</dbReference>
<proteinExistence type="predicted"/>
<dbReference type="PROSITE" id="PS50042">
    <property type="entry name" value="CNMP_BINDING_3"/>
    <property type="match status" value="1"/>
</dbReference>
<dbReference type="GO" id="GO:0005829">
    <property type="term" value="C:cytosol"/>
    <property type="evidence" value="ECO:0007669"/>
    <property type="project" value="TreeGrafter"/>
</dbReference>
<evidence type="ECO:0000256" key="1">
    <source>
        <dbReference type="ARBA" id="ARBA00023015"/>
    </source>
</evidence>
<dbReference type="InterPro" id="IPR036390">
    <property type="entry name" value="WH_DNA-bd_sf"/>
</dbReference>
<dbReference type="SUPFAM" id="SSF46785">
    <property type="entry name" value="Winged helix' DNA-binding domain"/>
    <property type="match status" value="1"/>
</dbReference>
<evidence type="ECO:0000259" key="4">
    <source>
        <dbReference type="PROSITE" id="PS50042"/>
    </source>
</evidence>
<dbReference type="InterPro" id="IPR000595">
    <property type="entry name" value="cNMP-bd_dom"/>
</dbReference>
<evidence type="ECO:0000256" key="2">
    <source>
        <dbReference type="ARBA" id="ARBA00023125"/>
    </source>
</evidence>
<dbReference type="Gene3D" id="1.10.10.10">
    <property type="entry name" value="Winged helix-like DNA-binding domain superfamily/Winged helix DNA-binding domain"/>
    <property type="match status" value="1"/>
</dbReference>
<dbReference type="CDD" id="cd00038">
    <property type="entry name" value="CAP_ED"/>
    <property type="match status" value="1"/>
</dbReference>
<accession>A0A7X7LWN5</accession>
<dbReference type="InterPro" id="IPR018490">
    <property type="entry name" value="cNMP-bd_dom_sf"/>
</dbReference>
<evidence type="ECO:0000256" key="3">
    <source>
        <dbReference type="ARBA" id="ARBA00023163"/>
    </source>
</evidence>
<dbReference type="Gene3D" id="2.60.120.10">
    <property type="entry name" value="Jelly Rolls"/>
    <property type="match status" value="1"/>
</dbReference>
<dbReference type="RefSeq" id="WP_068807759.1">
    <property type="nucleotide sequence ID" value="NZ_MBFM01000003.1"/>
</dbReference>
<feature type="domain" description="Cyclic nucleotide-binding" evidence="4">
    <location>
        <begin position="37"/>
        <end position="157"/>
    </location>
</feature>
<feature type="domain" description="HTH crp-type" evidence="5">
    <location>
        <begin position="171"/>
        <end position="246"/>
    </location>
</feature>
<dbReference type="InterPro" id="IPR036388">
    <property type="entry name" value="WH-like_DNA-bd_sf"/>
</dbReference>
<dbReference type="SUPFAM" id="SSF51206">
    <property type="entry name" value="cAMP-binding domain-like"/>
    <property type="match status" value="1"/>
</dbReference>
<keyword evidence="2" id="KW-0238">DNA-binding</keyword>
<dbReference type="EMBL" id="JAAYYV010000222">
    <property type="protein sequence ID" value="NLF54440.1"/>
    <property type="molecule type" value="Genomic_DNA"/>
</dbReference>
<keyword evidence="3" id="KW-0804">Transcription</keyword>
<dbReference type="GO" id="GO:0003700">
    <property type="term" value="F:DNA-binding transcription factor activity"/>
    <property type="evidence" value="ECO:0007669"/>
    <property type="project" value="TreeGrafter"/>
</dbReference>
<gene>
    <name evidence="6" type="ORF">GX576_08620</name>
</gene>
<dbReference type="PROSITE" id="PS51063">
    <property type="entry name" value="HTH_CRP_2"/>
    <property type="match status" value="1"/>
</dbReference>
<dbReference type="SMART" id="SM00100">
    <property type="entry name" value="cNMP"/>
    <property type="match status" value="1"/>
</dbReference>
<dbReference type="Pfam" id="PF00027">
    <property type="entry name" value="cNMP_binding"/>
    <property type="match status" value="1"/>
</dbReference>
<dbReference type="AlphaFoldDB" id="A0A7X7LWN5"/>
<dbReference type="SMART" id="SM00419">
    <property type="entry name" value="HTH_CRP"/>
    <property type="match status" value="1"/>
</dbReference>
<comment type="caution">
    <text evidence="6">The sequence shown here is derived from an EMBL/GenBank/DDBJ whole genome shotgun (WGS) entry which is preliminary data.</text>
</comment>
<sequence>MNPCDIPCATTQSATEPDAPLPPDVARICQLLQKTPLFHVLAPRELARLAHGVRELKVPKGEILFHRGDPCVGFHLILGGQIKLAFISPEGNEKVVEILRPGQSFGEAVMFMDKPYVVMAQALTEASLLHIAKAVVFDEMARDPLFSRQIVAGLAQRLHHLMADVESYSLRSGRDRVVGYLLGEKDIAGAMPAENGRVTVRLPTAKGTIASRLNLTQEHFSRILNELSTARLIEVEGRSIHIPDLERLRQSLA</sequence>
<dbReference type="Proteomes" id="UP000536534">
    <property type="component" value="Unassembled WGS sequence"/>
</dbReference>
<dbReference type="OrthoDB" id="9777588at2"/>
<evidence type="ECO:0000313" key="6">
    <source>
        <dbReference type="EMBL" id="NLF54440.1"/>
    </source>
</evidence>
<dbReference type="InterPro" id="IPR014710">
    <property type="entry name" value="RmlC-like_jellyroll"/>
</dbReference>